<dbReference type="Pfam" id="PF11911">
    <property type="entry name" value="DUF3429"/>
    <property type="match status" value="1"/>
</dbReference>
<evidence type="ECO:0000256" key="1">
    <source>
        <dbReference type="SAM" id="MobiDB-lite"/>
    </source>
</evidence>
<dbReference type="RefSeq" id="WP_183210442.1">
    <property type="nucleotide sequence ID" value="NZ_JAAAMM010000005.1"/>
</dbReference>
<feature type="transmembrane region" description="Helical" evidence="2">
    <location>
        <begin position="60"/>
        <end position="81"/>
    </location>
</feature>
<organism evidence="3 4">
    <name type="scientific">Aurantimonas endophytica</name>
    <dbReference type="NCBI Taxonomy" id="1522175"/>
    <lineage>
        <taxon>Bacteria</taxon>
        <taxon>Pseudomonadati</taxon>
        <taxon>Pseudomonadota</taxon>
        <taxon>Alphaproteobacteria</taxon>
        <taxon>Hyphomicrobiales</taxon>
        <taxon>Aurantimonadaceae</taxon>
        <taxon>Aurantimonas</taxon>
    </lineage>
</organism>
<keyword evidence="2" id="KW-0812">Transmembrane</keyword>
<dbReference type="EMBL" id="JACIEM010000005">
    <property type="protein sequence ID" value="MBB4004875.1"/>
    <property type="molecule type" value="Genomic_DNA"/>
</dbReference>
<keyword evidence="4" id="KW-1185">Reference proteome</keyword>
<dbReference type="PANTHER" id="PTHR15887:SF1">
    <property type="entry name" value="TRANSMEMBRANE PROTEIN 69"/>
    <property type="match status" value="1"/>
</dbReference>
<dbReference type="Proteomes" id="UP000588647">
    <property type="component" value="Unassembled WGS sequence"/>
</dbReference>
<protein>
    <recommendedName>
        <fullName evidence="5">DUF3429 domain-containing protein</fullName>
    </recommendedName>
</protein>
<dbReference type="PANTHER" id="PTHR15887">
    <property type="entry name" value="TRANSMEMBRANE PROTEIN 69"/>
    <property type="match status" value="1"/>
</dbReference>
<feature type="compositionally biased region" description="Pro residues" evidence="1">
    <location>
        <begin position="8"/>
        <end position="17"/>
    </location>
</feature>
<dbReference type="AlphaFoldDB" id="A0A7W6MR94"/>
<feature type="transmembrane region" description="Helical" evidence="2">
    <location>
        <begin position="27"/>
        <end position="48"/>
    </location>
</feature>
<comment type="caution">
    <text evidence="3">The sequence shown here is derived from an EMBL/GenBank/DDBJ whole genome shotgun (WGS) entry which is preliminary data.</text>
</comment>
<proteinExistence type="predicted"/>
<reference evidence="3 4" key="1">
    <citation type="submission" date="2020-08" db="EMBL/GenBank/DDBJ databases">
        <title>Genomic Encyclopedia of Type Strains, Phase IV (KMG-IV): sequencing the most valuable type-strain genomes for metagenomic binning, comparative biology and taxonomic classification.</title>
        <authorList>
            <person name="Goeker M."/>
        </authorList>
    </citation>
    <scope>NUCLEOTIDE SEQUENCE [LARGE SCALE GENOMIC DNA]</scope>
    <source>
        <strain evidence="3 4">DSM 103570</strain>
    </source>
</reference>
<dbReference type="InterPro" id="IPR021836">
    <property type="entry name" value="DUF3429"/>
</dbReference>
<sequence length="165" mass="17593">MTNADPADTPPSAPPAPVQQHDGGTRVAWILGLGGLVPFVLMTAMLVYAGRDFIAYRQLILAYAGYSATILAFLGGIRWGAALAPAAHRPSILILSVLPALAAWLVLFLPSPWLFAGFALLFLLQGLWDAMAARGANLPDWFGRLRMVLTAVVVLCQLAAFASTY</sequence>
<accession>A0A7W6MR94</accession>
<evidence type="ECO:0000256" key="2">
    <source>
        <dbReference type="SAM" id="Phobius"/>
    </source>
</evidence>
<evidence type="ECO:0000313" key="4">
    <source>
        <dbReference type="Proteomes" id="UP000588647"/>
    </source>
</evidence>
<keyword evidence="2" id="KW-1133">Transmembrane helix</keyword>
<gene>
    <name evidence="3" type="ORF">GGR03_003970</name>
</gene>
<evidence type="ECO:0000313" key="3">
    <source>
        <dbReference type="EMBL" id="MBB4004875.1"/>
    </source>
</evidence>
<feature type="transmembrane region" description="Helical" evidence="2">
    <location>
        <begin position="101"/>
        <end position="124"/>
    </location>
</feature>
<evidence type="ECO:0008006" key="5">
    <source>
        <dbReference type="Google" id="ProtNLM"/>
    </source>
</evidence>
<feature type="region of interest" description="Disordered" evidence="1">
    <location>
        <begin position="1"/>
        <end position="21"/>
    </location>
</feature>
<feature type="transmembrane region" description="Helical" evidence="2">
    <location>
        <begin position="145"/>
        <end position="163"/>
    </location>
</feature>
<keyword evidence="2" id="KW-0472">Membrane</keyword>
<name>A0A7W6MR94_9HYPH</name>